<evidence type="ECO:0000313" key="2">
    <source>
        <dbReference type="EMBL" id="CVK16307.1"/>
    </source>
</evidence>
<dbReference type="Proteomes" id="UP000182761">
    <property type="component" value="Unassembled WGS sequence"/>
</dbReference>
<keyword evidence="1" id="KW-0812">Transmembrane</keyword>
<evidence type="ECO:0000313" key="3">
    <source>
        <dbReference type="Proteomes" id="UP000182761"/>
    </source>
</evidence>
<protein>
    <recommendedName>
        <fullName evidence="4">Chain length determinant protein</fullName>
    </recommendedName>
</protein>
<feature type="transmembrane region" description="Helical" evidence="1">
    <location>
        <begin position="53"/>
        <end position="70"/>
    </location>
</feature>
<dbReference type="STRING" id="1586267.GCA_001418685_01157"/>
<feature type="transmembrane region" description="Helical" evidence="1">
    <location>
        <begin position="307"/>
        <end position="327"/>
    </location>
</feature>
<dbReference type="AlphaFoldDB" id="A0A0X3AQ99"/>
<reference evidence="2 3" key="1">
    <citation type="submission" date="2016-01" db="EMBL/GenBank/DDBJ databases">
        <authorList>
            <person name="McClelland M."/>
            <person name="Jain A."/>
            <person name="Saraogi P."/>
            <person name="Mendelson R."/>
            <person name="Westerman R."/>
            <person name="SanMiguel P."/>
            <person name="Csonka L."/>
        </authorList>
    </citation>
    <scope>NUCLEOTIDE SEQUENCE [LARGE SCALE GENOMIC DNA]</scope>
    <source>
        <strain evidence="2 3">R-53146</strain>
    </source>
</reference>
<feature type="transmembrane region" description="Helical" evidence="1">
    <location>
        <begin position="28"/>
        <end position="47"/>
    </location>
</feature>
<keyword evidence="3" id="KW-1185">Reference proteome</keyword>
<gene>
    <name evidence="2" type="ORF">Ga0061079_10672</name>
</gene>
<dbReference type="OrthoDB" id="1452530at2"/>
<evidence type="ECO:0000256" key="1">
    <source>
        <dbReference type="SAM" id="Phobius"/>
    </source>
</evidence>
<keyword evidence="1" id="KW-1133">Transmembrane helix</keyword>
<organism evidence="2 3">
    <name type="scientific">Apibacter mensalis</name>
    <dbReference type="NCBI Taxonomy" id="1586267"/>
    <lineage>
        <taxon>Bacteria</taxon>
        <taxon>Pseudomonadati</taxon>
        <taxon>Bacteroidota</taxon>
        <taxon>Flavobacteriia</taxon>
        <taxon>Flavobacteriales</taxon>
        <taxon>Weeksellaceae</taxon>
        <taxon>Apibacter</taxon>
    </lineage>
</organism>
<sequence length="338" mass="39394">MDRQNQNSNQEISILDLLHYFEKIIKKVLSPIGNFFKSFVNTILGFFILLKRYYLFILITVIIFGIIGYFNKKVLPRNYNYEMVLAPNFKSTTKLYQQINSYNQLCGNIDSTFFKDLKSISITPIKTFTSELNIFYDIVHKNTDFYKNDTIFSRQYKIDKFKNLLVDTDYPNHIVHIIALNKISPEEIKSRIIHPIENDPFYKRIKEANLKSIDIKTEIYKNGLKLIDSLLLSIAKGDKAKSSNSSISFNGESKTNVEQDLLNKTLELTKSLAEKEVEKVQKSQVITVISEPQLVDSKSLLYKRNTFSFALSGFLFSIFIILFIQFVKFLNKFEKKHT</sequence>
<keyword evidence="1" id="KW-0472">Membrane</keyword>
<dbReference type="EMBL" id="FCOR01000006">
    <property type="protein sequence ID" value="CVK16307.1"/>
    <property type="molecule type" value="Genomic_DNA"/>
</dbReference>
<evidence type="ECO:0008006" key="4">
    <source>
        <dbReference type="Google" id="ProtNLM"/>
    </source>
</evidence>
<accession>A0A0X3AQ99</accession>
<name>A0A0X3AQ99_9FLAO</name>
<dbReference type="RefSeq" id="WP_055425510.1">
    <property type="nucleotide sequence ID" value="NZ_FCOR01000006.1"/>
</dbReference>
<proteinExistence type="predicted"/>